<keyword evidence="1" id="KW-0472">Membrane</keyword>
<gene>
    <name evidence="2" type="ORF">HH215_24095</name>
</gene>
<accession>A0A7Z2VMF6</accession>
<keyword evidence="1" id="KW-1133">Transmembrane helix</keyword>
<dbReference type="KEGG" id="cheb:HH215_24095"/>
<feature type="transmembrane region" description="Helical" evidence="1">
    <location>
        <begin position="12"/>
        <end position="30"/>
    </location>
</feature>
<sequence>MSSASLYRCCGIILILGVVIKLVSTIFPFLVSVNIKTSSTDLQDPLVATYYSLTFIAFSLTIIGLPAMYLRQSAKWGKLGLTGLLFYIFGNLLDIAIIATFTTVMPLLSKEAPALIDEILNSEFAIFPLGSFLLCLIGAILFGIAILRAKVFPVYIAALFMASPILYLMSSFVGNDTAGAIFNLLTAVSLGIALGKVGVSLATGRHEVASGNSVSSAG</sequence>
<feature type="transmembrane region" description="Helical" evidence="1">
    <location>
        <begin position="82"/>
        <end position="104"/>
    </location>
</feature>
<evidence type="ECO:0000256" key="1">
    <source>
        <dbReference type="SAM" id="Phobius"/>
    </source>
</evidence>
<keyword evidence="1" id="KW-0812">Transmembrane</keyword>
<protein>
    <submittedName>
        <fullName evidence="2">Uncharacterized protein</fullName>
    </submittedName>
</protein>
<keyword evidence="3" id="KW-1185">Reference proteome</keyword>
<organism evidence="2 3">
    <name type="scientific">Cohnella herbarum</name>
    <dbReference type="NCBI Taxonomy" id="2728023"/>
    <lineage>
        <taxon>Bacteria</taxon>
        <taxon>Bacillati</taxon>
        <taxon>Bacillota</taxon>
        <taxon>Bacilli</taxon>
        <taxon>Bacillales</taxon>
        <taxon>Paenibacillaceae</taxon>
        <taxon>Cohnella</taxon>
    </lineage>
</organism>
<feature type="transmembrane region" description="Helical" evidence="1">
    <location>
        <begin position="154"/>
        <end position="174"/>
    </location>
</feature>
<dbReference type="Proteomes" id="UP000502248">
    <property type="component" value="Chromosome"/>
</dbReference>
<dbReference type="EMBL" id="CP051680">
    <property type="protein sequence ID" value="QJD85953.1"/>
    <property type="molecule type" value="Genomic_DNA"/>
</dbReference>
<feature type="transmembrane region" description="Helical" evidence="1">
    <location>
        <begin position="124"/>
        <end position="147"/>
    </location>
</feature>
<dbReference type="AlphaFoldDB" id="A0A7Z2VMF6"/>
<reference evidence="2 3" key="1">
    <citation type="submission" date="2020-04" db="EMBL/GenBank/DDBJ databases">
        <title>Genome sequencing of novel species.</title>
        <authorList>
            <person name="Heo J."/>
            <person name="Kim S.-J."/>
            <person name="Kim J.-S."/>
            <person name="Hong S.-B."/>
            <person name="Kwon S.-W."/>
        </authorList>
    </citation>
    <scope>NUCLEOTIDE SEQUENCE [LARGE SCALE GENOMIC DNA]</scope>
    <source>
        <strain evidence="2 3">MFER-1</strain>
    </source>
</reference>
<feature type="transmembrane region" description="Helical" evidence="1">
    <location>
        <begin position="50"/>
        <end position="70"/>
    </location>
</feature>
<proteinExistence type="predicted"/>
<evidence type="ECO:0000313" key="3">
    <source>
        <dbReference type="Proteomes" id="UP000502248"/>
    </source>
</evidence>
<dbReference type="RefSeq" id="WP_169282205.1">
    <property type="nucleotide sequence ID" value="NZ_CP051680.1"/>
</dbReference>
<evidence type="ECO:0000313" key="2">
    <source>
        <dbReference type="EMBL" id="QJD85953.1"/>
    </source>
</evidence>
<name>A0A7Z2VMF6_9BACL</name>
<feature type="transmembrane region" description="Helical" evidence="1">
    <location>
        <begin position="180"/>
        <end position="199"/>
    </location>
</feature>